<reference evidence="3 4" key="1">
    <citation type="submission" date="2019-04" db="EMBL/GenBank/DDBJ databases">
        <title>Psychroflexus halotolerans sp. nov., isolated from a marine solar saltern.</title>
        <authorList>
            <person name="Feng X."/>
        </authorList>
    </citation>
    <scope>NUCLEOTIDE SEQUENCE [LARGE SCALE GENOMIC DNA]</scope>
    <source>
        <strain evidence="3 4">WDS2C27</strain>
    </source>
</reference>
<keyword evidence="2" id="KW-0732">Signal</keyword>
<protein>
    <recommendedName>
        <fullName evidence="5">Outer membrane protein beta-barrel domain-containing protein</fullName>
    </recommendedName>
</protein>
<evidence type="ECO:0000313" key="3">
    <source>
        <dbReference type="EMBL" id="TKS56188.1"/>
    </source>
</evidence>
<gene>
    <name evidence="3" type="ORF">FCN74_09250</name>
</gene>
<accession>A0A4U5TS81</accession>
<dbReference type="OrthoDB" id="1466811at2"/>
<dbReference type="Proteomes" id="UP000306552">
    <property type="component" value="Unassembled WGS sequence"/>
</dbReference>
<proteinExistence type="predicted"/>
<evidence type="ECO:0008006" key="5">
    <source>
        <dbReference type="Google" id="ProtNLM"/>
    </source>
</evidence>
<feature type="coiled-coil region" evidence="1">
    <location>
        <begin position="31"/>
        <end position="110"/>
    </location>
</feature>
<evidence type="ECO:0000313" key="4">
    <source>
        <dbReference type="Proteomes" id="UP000306552"/>
    </source>
</evidence>
<feature type="chain" id="PRO_5020655328" description="Outer membrane protein beta-barrel domain-containing protein" evidence="2">
    <location>
        <begin position="23"/>
        <end position="363"/>
    </location>
</feature>
<comment type="caution">
    <text evidence="3">The sequence shown here is derived from an EMBL/GenBank/DDBJ whole genome shotgun (WGS) entry which is preliminary data.</text>
</comment>
<keyword evidence="4" id="KW-1185">Reference proteome</keyword>
<dbReference type="RefSeq" id="WP_138932306.1">
    <property type="nucleotide sequence ID" value="NZ_SWMU01000003.1"/>
</dbReference>
<feature type="signal peptide" evidence="2">
    <location>
        <begin position="1"/>
        <end position="22"/>
    </location>
</feature>
<dbReference type="AlphaFoldDB" id="A0A4U5TS81"/>
<sequence>MKTIKKLPILLLFSLFCYSNYAQDTTQVKLDDKAKMELAKLEKKLQEIETEEKNKLKKIISELNAQQAKDSLYSSKDFETIKLENAERIAQNIKNRQAIVQNQIDFLKRNGYLSDEVSIDNNDKEDNRIESIEISKGRIDFSWKDEDDKKYRNRTQSDLIFAFGLNNAIPSNGGINDSPFKVGGSRFFEIGYLWSSPLDKKNFFRLDYGFSFQFNGLKPEDDLIFFEDGEQTVLDNFERDGQVINLDKNKFRQDNLIFPVHLQINTKKSSNGDYYTRSGFNLGFGGFVGLNLNNIQKLKYDFNGDDEKDKFKDDYNTNNFLYGLSAYAGFGDVNLYFTYSLNPIFENNPVDINNVQLGLRFAF</sequence>
<keyword evidence="1" id="KW-0175">Coiled coil</keyword>
<name>A0A4U5TS81_9FLAO</name>
<evidence type="ECO:0000256" key="1">
    <source>
        <dbReference type="SAM" id="Coils"/>
    </source>
</evidence>
<dbReference type="EMBL" id="SWMU01000003">
    <property type="protein sequence ID" value="TKS56188.1"/>
    <property type="molecule type" value="Genomic_DNA"/>
</dbReference>
<organism evidence="3 4">
    <name type="scientific">Mesohalobacter halotolerans</name>
    <dbReference type="NCBI Taxonomy" id="1883405"/>
    <lineage>
        <taxon>Bacteria</taxon>
        <taxon>Pseudomonadati</taxon>
        <taxon>Bacteroidota</taxon>
        <taxon>Flavobacteriia</taxon>
        <taxon>Flavobacteriales</taxon>
        <taxon>Flavobacteriaceae</taxon>
        <taxon>Mesohalobacter</taxon>
    </lineage>
</organism>
<evidence type="ECO:0000256" key="2">
    <source>
        <dbReference type="SAM" id="SignalP"/>
    </source>
</evidence>